<dbReference type="eggNOG" id="ENOG502S0CD">
    <property type="taxonomic scope" value="Eukaryota"/>
</dbReference>
<dbReference type="Gramene" id="Os10t0431700-01">
    <property type="protein sequence ID" value="Os10t0431700-01"/>
    <property type="gene ID" value="Os10g0431700"/>
</dbReference>
<dbReference type="GO" id="GO:0005634">
    <property type="term" value="C:nucleus"/>
    <property type="evidence" value="ECO:0007669"/>
    <property type="project" value="UniProtKB-SubCell"/>
</dbReference>
<organism evidence="9 10">
    <name type="scientific">Oryza sativa subsp. japonica</name>
    <name type="common">Rice</name>
    <dbReference type="NCBI Taxonomy" id="39947"/>
    <lineage>
        <taxon>Eukaryota</taxon>
        <taxon>Viridiplantae</taxon>
        <taxon>Streptophyta</taxon>
        <taxon>Embryophyta</taxon>
        <taxon>Tracheophyta</taxon>
        <taxon>Spermatophyta</taxon>
        <taxon>Magnoliopsida</taxon>
        <taxon>Liliopsida</taxon>
        <taxon>Poales</taxon>
        <taxon>Poaceae</taxon>
        <taxon>BOP clade</taxon>
        <taxon>Oryzoideae</taxon>
        <taxon>Oryzeae</taxon>
        <taxon>Oryzinae</taxon>
        <taxon>Oryza</taxon>
        <taxon>Oryza sativa</taxon>
    </lineage>
</organism>
<keyword evidence="5 6" id="KW-0539">Nucleus</keyword>
<dbReference type="Pfam" id="PF04844">
    <property type="entry name" value="Ovate"/>
    <property type="match status" value="1"/>
</dbReference>
<dbReference type="Proteomes" id="UP000059680">
    <property type="component" value="Chromosome 10"/>
</dbReference>
<dbReference type="InterPro" id="IPR038933">
    <property type="entry name" value="Ovate"/>
</dbReference>
<feature type="region of interest" description="Disordered" evidence="7">
    <location>
        <begin position="121"/>
        <end position="150"/>
    </location>
</feature>
<dbReference type="KEGG" id="osa:107277294"/>
<feature type="region of interest" description="Disordered" evidence="7">
    <location>
        <begin position="29"/>
        <end position="48"/>
    </location>
</feature>
<feature type="compositionally biased region" description="Basic and acidic residues" evidence="7">
    <location>
        <begin position="249"/>
        <end position="263"/>
    </location>
</feature>
<dbReference type="PANTHER" id="PTHR33057">
    <property type="entry name" value="TRANSCRIPTION REPRESSOR OFP7-RELATED"/>
    <property type="match status" value="1"/>
</dbReference>
<feature type="compositionally biased region" description="Low complexity" evidence="7">
    <location>
        <begin position="132"/>
        <end position="150"/>
    </location>
</feature>
<dbReference type="PaxDb" id="39947-A0A0P0XV42"/>
<comment type="subcellular location">
    <subcellularLocation>
        <location evidence="1 6">Nucleus</location>
    </subcellularLocation>
</comment>
<feature type="domain" description="OVATE" evidence="8">
    <location>
        <begin position="170"/>
        <end position="235"/>
    </location>
</feature>
<dbReference type="EMBL" id="AP014966">
    <property type="protein sequence ID" value="BAT10957.1"/>
    <property type="molecule type" value="Genomic_DNA"/>
</dbReference>
<dbReference type="PROSITE" id="PS51754">
    <property type="entry name" value="OVATE"/>
    <property type="match status" value="1"/>
</dbReference>
<dbReference type="OMA" id="DSIEHPP"/>
<name>A0A0P0XV42_ORYSJ</name>
<evidence type="ECO:0000256" key="4">
    <source>
        <dbReference type="ARBA" id="ARBA00023163"/>
    </source>
</evidence>
<feature type="region of interest" description="Disordered" evidence="7">
    <location>
        <begin position="244"/>
        <end position="263"/>
    </location>
</feature>
<dbReference type="InterPro" id="IPR006458">
    <property type="entry name" value="Ovate_C"/>
</dbReference>
<proteinExistence type="predicted"/>
<evidence type="ECO:0000313" key="10">
    <source>
        <dbReference type="Proteomes" id="UP000059680"/>
    </source>
</evidence>
<evidence type="ECO:0000259" key="8">
    <source>
        <dbReference type="PROSITE" id="PS51754"/>
    </source>
</evidence>
<evidence type="ECO:0000256" key="6">
    <source>
        <dbReference type="RuleBase" id="RU367028"/>
    </source>
</evidence>
<keyword evidence="3 6" id="KW-0805">Transcription regulation</keyword>
<evidence type="ECO:0000256" key="5">
    <source>
        <dbReference type="ARBA" id="ARBA00023242"/>
    </source>
</evidence>
<dbReference type="OrthoDB" id="690912at2759"/>
<reference evidence="9 10" key="2">
    <citation type="journal article" date="2013" name="Plant Cell Physiol.">
        <title>Rice Annotation Project Database (RAP-DB): an integrative and interactive database for rice genomics.</title>
        <authorList>
            <person name="Sakai H."/>
            <person name="Lee S.S."/>
            <person name="Tanaka T."/>
            <person name="Numa H."/>
            <person name="Kim J."/>
            <person name="Kawahara Y."/>
            <person name="Wakimoto H."/>
            <person name="Yang C.C."/>
            <person name="Iwamoto M."/>
            <person name="Abe T."/>
            <person name="Yamada Y."/>
            <person name="Muto A."/>
            <person name="Inokuchi H."/>
            <person name="Ikemura T."/>
            <person name="Matsumoto T."/>
            <person name="Sasaki T."/>
            <person name="Itoh T."/>
        </authorList>
    </citation>
    <scope>NUCLEOTIDE SEQUENCE [LARGE SCALE GENOMIC DNA]</scope>
    <source>
        <strain evidence="10">cv. Nipponbare</strain>
    </source>
</reference>
<reference evidence="10" key="1">
    <citation type="journal article" date="2005" name="Nature">
        <title>The map-based sequence of the rice genome.</title>
        <authorList>
            <consortium name="International rice genome sequencing project (IRGSP)"/>
            <person name="Matsumoto T."/>
            <person name="Wu J."/>
            <person name="Kanamori H."/>
            <person name="Katayose Y."/>
            <person name="Fujisawa M."/>
            <person name="Namiki N."/>
            <person name="Mizuno H."/>
            <person name="Yamamoto K."/>
            <person name="Antonio B.A."/>
            <person name="Baba T."/>
            <person name="Sakata K."/>
            <person name="Nagamura Y."/>
            <person name="Aoki H."/>
            <person name="Arikawa K."/>
            <person name="Arita K."/>
            <person name="Bito T."/>
            <person name="Chiden Y."/>
            <person name="Fujitsuka N."/>
            <person name="Fukunaka R."/>
            <person name="Hamada M."/>
            <person name="Harada C."/>
            <person name="Hayashi A."/>
            <person name="Hijishita S."/>
            <person name="Honda M."/>
            <person name="Hosokawa S."/>
            <person name="Ichikawa Y."/>
            <person name="Idonuma A."/>
            <person name="Iijima M."/>
            <person name="Ikeda M."/>
            <person name="Ikeno M."/>
            <person name="Ito K."/>
            <person name="Ito S."/>
            <person name="Ito T."/>
            <person name="Ito Y."/>
            <person name="Ito Y."/>
            <person name="Iwabuchi A."/>
            <person name="Kamiya K."/>
            <person name="Karasawa W."/>
            <person name="Kurita K."/>
            <person name="Katagiri S."/>
            <person name="Kikuta A."/>
            <person name="Kobayashi H."/>
            <person name="Kobayashi N."/>
            <person name="Machita K."/>
            <person name="Maehara T."/>
            <person name="Masukawa M."/>
            <person name="Mizubayashi T."/>
            <person name="Mukai Y."/>
            <person name="Nagasaki H."/>
            <person name="Nagata Y."/>
            <person name="Naito S."/>
            <person name="Nakashima M."/>
            <person name="Nakama Y."/>
            <person name="Nakamichi Y."/>
            <person name="Nakamura M."/>
            <person name="Meguro A."/>
            <person name="Negishi M."/>
            <person name="Ohta I."/>
            <person name="Ohta T."/>
            <person name="Okamoto M."/>
            <person name="Ono N."/>
            <person name="Saji S."/>
            <person name="Sakaguchi M."/>
            <person name="Sakai K."/>
            <person name="Shibata M."/>
            <person name="Shimokawa T."/>
            <person name="Song J."/>
            <person name="Takazaki Y."/>
            <person name="Terasawa K."/>
            <person name="Tsugane M."/>
            <person name="Tsuji K."/>
            <person name="Ueda S."/>
            <person name="Waki K."/>
            <person name="Yamagata H."/>
            <person name="Yamamoto M."/>
            <person name="Yamamoto S."/>
            <person name="Yamane H."/>
            <person name="Yoshiki S."/>
            <person name="Yoshihara R."/>
            <person name="Yukawa K."/>
            <person name="Zhong H."/>
            <person name="Yano M."/>
            <person name="Yuan Q."/>
            <person name="Ouyang S."/>
            <person name="Liu J."/>
            <person name="Jones K.M."/>
            <person name="Gansberger K."/>
            <person name="Moffat K."/>
            <person name="Hill J."/>
            <person name="Bera J."/>
            <person name="Fadrosh D."/>
            <person name="Jin S."/>
            <person name="Johri S."/>
            <person name="Kim M."/>
            <person name="Overton L."/>
            <person name="Reardon M."/>
            <person name="Tsitrin T."/>
            <person name="Vuong H."/>
            <person name="Weaver B."/>
            <person name="Ciecko A."/>
            <person name="Tallon L."/>
            <person name="Jackson J."/>
            <person name="Pai G."/>
            <person name="Aken S.V."/>
            <person name="Utterback T."/>
            <person name="Reidmuller S."/>
            <person name="Feldblyum T."/>
            <person name="Hsiao J."/>
            <person name="Zismann V."/>
            <person name="Iobst S."/>
            <person name="de Vazeille A.R."/>
            <person name="Buell C.R."/>
            <person name="Ying K."/>
            <person name="Li Y."/>
            <person name="Lu T."/>
            <person name="Huang Y."/>
            <person name="Zhao Q."/>
            <person name="Feng Q."/>
            <person name="Zhang L."/>
            <person name="Zhu J."/>
            <person name="Weng Q."/>
            <person name="Mu J."/>
            <person name="Lu Y."/>
            <person name="Fan D."/>
            <person name="Liu Y."/>
            <person name="Guan J."/>
            <person name="Zhang Y."/>
            <person name="Yu S."/>
            <person name="Liu X."/>
            <person name="Zhang Y."/>
            <person name="Hong G."/>
            <person name="Han B."/>
            <person name="Choisne N."/>
            <person name="Demange N."/>
            <person name="Orjeda G."/>
            <person name="Samain S."/>
            <person name="Cattolico L."/>
            <person name="Pelletier E."/>
            <person name="Couloux A."/>
            <person name="Segurens B."/>
            <person name="Wincker P."/>
            <person name="D'Hont A."/>
            <person name="Scarpelli C."/>
            <person name="Weissenbach J."/>
            <person name="Salanoubat M."/>
            <person name="Quetier F."/>
            <person name="Yu Y."/>
            <person name="Kim H.R."/>
            <person name="Rambo T."/>
            <person name="Currie J."/>
            <person name="Collura K."/>
            <person name="Luo M."/>
            <person name="Yang T."/>
            <person name="Ammiraju J.S.S."/>
            <person name="Engler F."/>
            <person name="Soderlund C."/>
            <person name="Wing R.A."/>
            <person name="Palmer L.E."/>
            <person name="de la Bastide M."/>
            <person name="Spiegel L."/>
            <person name="Nascimento L."/>
            <person name="Zutavern T."/>
            <person name="O'Shaughnessy A."/>
            <person name="Dike S."/>
            <person name="Dedhia N."/>
            <person name="Preston R."/>
            <person name="Balija V."/>
            <person name="McCombie W.R."/>
            <person name="Chow T."/>
            <person name="Chen H."/>
            <person name="Chung M."/>
            <person name="Chen C."/>
            <person name="Shaw J."/>
            <person name="Wu H."/>
            <person name="Hsiao K."/>
            <person name="Chao Y."/>
            <person name="Chu M."/>
            <person name="Cheng C."/>
            <person name="Hour A."/>
            <person name="Lee P."/>
            <person name="Lin S."/>
            <person name="Lin Y."/>
            <person name="Liou J."/>
            <person name="Liu S."/>
            <person name="Hsing Y."/>
            <person name="Raghuvanshi S."/>
            <person name="Mohanty A."/>
            <person name="Bharti A.K."/>
            <person name="Gaur A."/>
            <person name="Gupta V."/>
            <person name="Kumar D."/>
            <person name="Ravi V."/>
            <person name="Vij S."/>
            <person name="Kapur A."/>
            <person name="Khurana P."/>
            <person name="Khurana P."/>
            <person name="Khurana J.P."/>
            <person name="Tyagi A.K."/>
            <person name="Gaikwad K."/>
            <person name="Singh A."/>
            <person name="Dalal V."/>
            <person name="Srivastava S."/>
            <person name="Dixit A."/>
            <person name="Pal A.K."/>
            <person name="Ghazi I.A."/>
            <person name="Yadav M."/>
            <person name="Pandit A."/>
            <person name="Bhargava A."/>
            <person name="Sureshbabu K."/>
            <person name="Batra K."/>
            <person name="Sharma T.R."/>
            <person name="Mohapatra T."/>
            <person name="Singh N.K."/>
            <person name="Messing J."/>
            <person name="Nelson A.B."/>
            <person name="Fuks G."/>
            <person name="Kavchok S."/>
            <person name="Keizer G."/>
            <person name="Linton E."/>
            <person name="Llaca V."/>
            <person name="Song R."/>
            <person name="Tanyolac B."/>
            <person name="Young S."/>
            <person name="Ho-Il K."/>
            <person name="Hahn J.H."/>
            <person name="Sangsakoo G."/>
            <person name="Vanavichit A."/>
            <person name="de Mattos Luiz.A.T."/>
            <person name="Zimmer P.D."/>
            <person name="Malone G."/>
            <person name="Dellagostin O."/>
            <person name="de Oliveira A.C."/>
            <person name="Bevan M."/>
            <person name="Bancroft I."/>
            <person name="Minx P."/>
            <person name="Cordum H."/>
            <person name="Wilson R."/>
            <person name="Cheng Z."/>
            <person name="Jin W."/>
            <person name="Jiang J."/>
            <person name="Leong S.A."/>
            <person name="Iwama H."/>
            <person name="Gojobori T."/>
            <person name="Itoh T."/>
            <person name="Niimura Y."/>
            <person name="Fujii Y."/>
            <person name="Habara T."/>
            <person name="Sakai H."/>
            <person name="Sato Y."/>
            <person name="Wilson G."/>
            <person name="Kumar K."/>
            <person name="McCouch S."/>
            <person name="Juretic N."/>
            <person name="Hoen D."/>
            <person name="Wright S."/>
            <person name="Bruskiewich R."/>
            <person name="Bureau T."/>
            <person name="Miyao A."/>
            <person name="Hirochika H."/>
            <person name="Nishikawa T."/>
            <person name="Kadowaki K."/>
            <person name="Sugiura M."/>
            <person name="Burr B."/>
            <person name="Sasaki T."/>
        </authorList>
    </citation>
    <scope>NUCLEOTIDE SEQUENCE [LARGE SCALE GENOMIC DNA]</scope>
    <source>
        <strain evidence="10">cv. Nipponbare</strain>
    </source>
</reference>
<dbReference type="GO" id="GO:0045892">
    <property type="term" value="P:negative regulation of DNA-templated transcription"/>
    <property type="evidence" value="ECO:0007669"/>
    <property type="project" value="UniProtKB-UniRule"/>
</dbReference>
<accession>A0A0P0XV42</accession>
<protein>
    <recommendedName>
        <fullName evidence="6">Transcription repressor</fullName>
    </recommendedName>
    <alternativeName>
        <fullName evidence="6">Ovate family protein</fullName>
    </alternativeName>
</protein>
<reference evidence="9 10" key="3">
    <citation type="journal article" date="2013" name="Rice">
        <title>Improvement of the Oryza sativa Nipponbare reference genome using next generation sequence and optical map data.</title>
        <authorList>
            <person name="Kawahara Y."/>
            <person name="de la Bastide M."/>
            <person name="Hamilton J.P."/>
            <person name="Kanamori H."/>
            <person name="McCombie W.R."/>
            <person name="Ouyang S."/>
            <person name="Schwartz D.C."/>
            <person name="Tanaka T."/>
            <person name="Wu J."/>
            <person name="Zhou S."/>
            <person name="Childs K.L."/>
            <person name="Davidson R.M."/>
            <person name="Lin H."/>
            <person name="Quesada-Ocampo L."/>
            <person name="Vaillancourt B."/>
            <person name="Sakai H."/>
            <person name="Lee S.S."/>
            <person name="Kim J."/>
            <person name="Numa H."/>
            <person name="Itoh T."/>
            <person name="Buell C.R."/>
            <person name="Matsumoto T."/>
        </authorList>
    </citation>
    <scope>NUCLEOTIDE SEQUENCE [LARGE SCALE GENOMIC DNA]</scope>
    <source>
        <strain evidence="10">cv. Nipponbare</strain>
    </source>
</reference>
<evidence type="ECO:0000256" key="3">
    <source>
        <dbReference type="ARBA" id="ARBA00023015"/>
    </source>
</evidence>
<comment type="function">
    <text evidence="6">Transcriptional repressor that regulates multiple aspects of plant growth and development.</text>
</comment>
<keyword evidence="2 6" id="KW-0678">Repressor</keyword>
<evidence type="ECO:0000256" key="2">
    <source>
        <dbReference type="ARBA" id="ARBA00022491"/>
    </source>
</evidence>
<sequence length="263" mass="26496">MMPRNAAERAMAGCLPTAGLRRALTLPSPSPAAAVGHEEGSSTSAASTTVGTGVAPVVVVGVDLVPAFLDDLDPPLYLDDVEAEADAGGLSTAIASRRLFFESPGRSNSIVDSAEHPAAAAAAVVPRGNGGASTSSSSSSGRPAAAPSRAAAAATGKGVRVCGDEQARPVPVSTAAPREEFLKSMTEMVDAMGLDVARRGGDRARLHELLLSYIALNDRDALPDILGAFTDLLLALNAHGPAATPADGVVRERGGGGDARRKA</sequence>
<keyword evidence="4 6" id="KW-0804">Transcription</keyword>
<evidence type="ECO:0000256" key="1">
    <source>
        <dbReference type="ARBA" id="ARBA00004123"/>
    </source>
</evidence>
<dbReference type="PANTHER" id="PTHR33057:SF31">
    <property type="entry name" value="TRANSCRIPTION REPRESSOR"/>
    <property type="match status" value="1"/>
</dbReference>
<gene>
    <name evidence="9" type="ordered locus">Os10g0431700</name>
    <name evidence="9" type="ORF">OSNPB_100431700</name>
</gene>
<evidence type="ECO:0000313" key="9">
    <source>
        <dbReference type="EMBL" id="BAT10957.1"/>
    </source>
</evidence>
<dbReference type="AlphaFoldDB" id="A0A0P0XV42"/>
<keyword evidence="10" id="KW-1185">Reference proteome</keyword>
<dbReference type="FunCoup" id="A0A0P0XV42">
    <property type="interactions" value="1"/>
</dbReference>
<dbReference type="InParanoid" id="A0A0P0XV42"/>
<evidence type="ECO:0000256" key="7">
    <source>
        <dbReference type="SAM" id="MobiDB-lite"/>
    </source>
</evidence>